<comment type="caution">
    <text evidence="2">The sequence shown here is derived from an EMBL/GenBank/DDBJ whole genome shotgun (WGS) entry which is preliminary data.</text>
</comment>
<keyword evidence="3" id="KW-1185">Reference proteome</keyword>
<dbReference type="RefSeq" id="WP_054734853.1">
    <property type="nucleotide sequence ID" value="NZ_AYZM01000079.1"/>
</dbReference>
<accession>A0A0R2FC53</accession>
<reference evidence="2 3" key="1">
    <citation type="journal article" date="2015" name="Genome Announc.">
        <title>Expanding the biotechnology potential of lactobacilli through comparative genomics of 213 strains and associated genera.</title>
        <authorList>
            <person name="Sun Z."/>
            <person name="Harris H.M."/>
            <person name="McCann A."/>
            <person name="Guo C."/>
            <person name="Argimon S."/>
            <person name="Zhang W."/>
            <person name="Yang X."/>
            <person name="Jeffery I.B."/>
            <person name="Cooney J.C."/>
            <person name="Kagawa T.F."/>
            <person name="Liu W."/>
            <person name="Song Y."/>
            <person name="Salvetti E."/>
            <person name="Wrobel A."/>
            <person name="Rasinkangas P."/>
            <person name="Parkhill J."/>
            <person name="Rea M.C."/>
            <person name="O'Sullivan O."/>
            <person name="Ritari J."/>
            <person name="Douillard F.P."/>
            <person name="Paul Ross R."/>
            <person name="Yang R."/>
            <person name="Briner A.E."/>
            <person name="Felis G.E."/>
            <person name="de Vos W.M."/>
            <person name="Barrangou R."/>
            <person name="Klaenhammer T.R."/>
            <person name="Caufield P.W."/>
            <person name="Cui Y."/>
            <person name="Zhang H."/>
            <person name="O'Toole P.W."/>
        </authorList>
    </citation>
    <scope>NUCLEOTIDE SEQUENCE [LARGE SCALE GENOMIC DNA]</scope>
    <source>
        <strain evidence="2 3">DSM 23365</strain>
    </source>
</reference>
<evidence type="ECO:0000313" key="3">
    <source>
        <dbReference type="Proteomes" id="UP000051442"/>
    </source>
</evidence>
<dbReference type="STRING" id="1423804.FD14_GL000506"/>
<gene>
    <name evidence="2" type="ORF">FD14_GL000506</name>
</gene>
<sequence length="174" mass="18905">MIINPLKQAVPHYTGIPATDEPEVAIITARQAPFYSWHASAFVHDHKTVLVLANDRTKTATLLIGVDDADQSQLAEQIKQAIRVAFEASDVAEADIDTYFKNAGDLALGEAFDRSTLPVIKDFVSWLQANYGPGELPLDQVVNRAVIERLVSVPVLTVPSHSSKSELATAISEV</sequence>
<protein>
    <recommendedName>
        <fullName evidence="1">DUF6933 domain-containing protein</fullName>
    </recommendedName>
</protein>
<dbReference type="OrthoDB" id="9801392at2"/>
<evidence type="ECO:0000313" key="2">
    <source>
        <dbReference type="EMBL" id="KRN25030.1"/>
    </source>
</evidence>
<dbReference type="AlphaFoldDB" id="A0A0R2FC53"/>
<feature type="domain" description="DUF6933" evidence="1">
    <location>
        <begin position="28"/>
        <end position="155"/>
    </location>
</feature>
<dbReference type="Pfam" id="PF22016">
    <property type="entry name" value="DUF6933"/>
    <property type="match status" value="1"/>
</dbReference>
<dbReference type="EMBL" id="AYZM01000079">
    <property type="protein sequence ID" value="KRN25030.1"/>
    <property type="molecule type" value="Genomic_DNA"/>
</dbReference>
<evidence type="ECO:0000259" key="1">
    <source>
        <dbReference type="Pfam" id="PF22016"/>
    </source>
</evidence>
<organism evidence="2 3">
    <name type="scientific">Secundilactobacillus similis DSM 23365 = JCM 2765</name>
    <dbReference type="NCBI Taxonomy" id="1423804"/>
    <lineage>
        <taxon>Bacteria</taxon>
        <taxon>Bacillati</taxon>
        <taxon>Bacillota</taxon>
        <taxon>Bacilli</taxon>
        <taxon>Lactobacillales</taxon>
        <taxon>Lactobacillaceae</taxon>
        <taxon>Secundilactobacillus</taxon>
    </lineage>
</organism>
<dbReference type="InterPro" id="IPR053864">
    <property type="entry name" value="DUF6933"/>
</dbReference>
<dbReference type="Proteomes" id="UP000051442">
    <property type="component" value="Unassembled WGS sequence"/>
</dbReference>
<name>A0A0R2FC53_9LACO</name>
<proteinExistence type="predicted"/>
<dbReference type="PATRIC" id="fig|1423804.4.peg.543"/>